<protein>
    <submittedName>
        <fullName evidence="1">Uncharacterized protein</fullName>
    </submittedName>
</protein>
<sequence length="64" mass="7464">MNSNATGETTAICRRWAAGFVEYGEQNKRRFSCFLLANCRALYSRFFSLQALKQPFFAFRNRLS</sequence>
<name>A0ABV6EJG8_9GAMM</name>
<evidence type="ECO:0000313" key="2">
    <source>
        <dbReference type="Proteomes" id="UP001589792"/>
    </source>
</evidence>
<keyword evidence="2" id="KW-1185">Reference proteome</keyword>
<dbReference type="RefSeq" id="WP_380679554.1">
    <property type="nucleotide sequence ID" value="NZ_CP173186.1"/>
</dbReference>
<dbReference type="EMBL" id="JBHLXG010000032">
    <property type="protein sequence ID" value="MFC0229050.1"/>
    <property type="molecule type" value="Genomic_DNA"/>
</dbReference>
<gene>
    <name evidence="1" type="ORF">ACFFJ3_21575</name>
</gene>
<reference evidence="1 2" key="1">
    <citation type="submission" date="2024-09" db="EMBL/GenBank/DDBJ databases">
        <authorList>
            <person name="Sun Q."/>
            <person name="Mori K."/>
        </authorList>
    </citation>
    <scope>NUCLEOTIDE SEQUENCE [LARGE SCALE GENOMIC DNA]</scope>
    <source>
        <strain evidence="1 2">CCM 8626</strain>
    </source>
</reference>
<accession>A0ABV6EJG8</accession>
<comment type="caution">
    <text evidence="1">The sequence shown here is derived from an EMBL/GenBank/DDBJ whole genome shotgun (WGS) entry which is preliminary data.</text>
</comment>
<evidence type="ECO:0000313" key="1">
    <source>
        <dbReference type="EMBL" id="MFC0229050.1"/>
    </source>
</evidence>
<dbReference type="Proteomes" id="UP001589792">
    <property type="component" value="Unassembled WGS sequence"/>
</dbReference>
<proteinExistence type="predicted"/>
<organism evidence="1 2">
    <name type="scientific">Serratia aquatilis</name>
    <dbReference type="NCBI Taxonomy" id="1737515"/>
    <lineage>
        <taxon>Bacteria</taxon>
        <taxon>Pseudomonadati</taxon>
        <taxon>Pseudomonadota</taxon>
        <taxon>Gammaproteobacteria</taxon>
        <taxon>Enterobacterales</taxon>
        <taxon>Yersiniaceae</taxon>
        <taxon>Serratia</taxon>
    </lineage>
</organism>